<dbReference type="SUPFAM" id="SSF46689">
    <property type="entry name" value="Homeodomain-like"/>
    <property type="match status" value="1"/>
</dbReference>
<dbReference type="InterPro" id="IPR001647">
    <property type="entry name" value="HTH_TetR"/>
</dbReference>
<dbReference type="InterPro" id="IPR009057">
    <property type="entry name" value="Homeodomain-like_sf"/>
</dbReference>
<accession>A0A1G7KPK7</accession>
<dbReference type="InterPro" id="IPR050109">
    <property type="entry name" value="HTH-type_TetR-like_transc_reg"/>
</dbReference>
<organism evidence="4 5">
    <name type="scientific">Lentzea fradiae</name>
    <dbReference type="NCBI Taxonomy" id="200378"/>
    <lineage>
        <taxon>Bacteria</taxon>
        <taxon>Bacillati</taxon>
        <taxon>Actinomycetota</taxon>
        <taxon>Actinomycetes</taxon>
        <taxon>Pseudonocardiales</taxon>
        <taxon>Pseudonocardiaceae</taxon>
        <taxon>Lentzea</taxon>
    </lineage>
</organism>
<gene>
    <name evidence="4" type="ORF">SAMN05216553_101406</name>
</gene>
<feature type="DNA-binding region" description="H-T-H motif" evidence="2">
    <location>
        <begin position="27"/>
        <end position="46"/>
    </location>
</feature>
<dbReference type="Gene3D" id="1.10.357.10">
    <property type="entry name" value="Tetracycline Repressor, domain 2"/>
    <property type="match status" value="1"/>
</dbReference>
<protein>
    <submittedName>
        <fullName evidence="4">Transcriptional regulator, TetR family</fullName>
    </submittedName>
</protein>
<sequence length="190" mass="21214">MASRVPDQVVFDAVLQVIAEQGYERSTTRSIAEAAGINEATLFRRFTSKENLLRQAVRSNFLGFALDLDTPGDDVAADLLTIVNYYARLYDTRGGVVLTLMREAKFSPEVAAVLTEPESLLGRVDEVILHHQRRGALVVEPPRHTFFALVGPLMMRAFARRVDRLTTQTPADPEAVVRRFLNGHRPQQAP</sequence>
<dbReference type="Gene3D" id="1.10.10.60">
    <property type="entry name" value="Homeodomain-like"/>
    <property type="match status" value="1"/>
</dbReference>
<dbReference type="GO" id="GO:0000976">
    <property type="term" value="F:transcription cis-regulatory region binding"/>
    <property type="evidence" value="ECO:0007669"/>
    <property type="project" value="TreeGrafter"/>
</dbReference>
<feature type="domain" description="HTH tetR-type" evidence="3">
    <location>
        <begin position="4"/>
        <end position="64"/>
    </location>
</feature>
<evidence type="ECO:0000313" key="4">
    <source>
        <dbReference type="EMBL" id="SDF39173.1"/>
    </source>
</evidence>
<evidence type="ECO:0000259" key="3">
    <source>
        <dbReference type="PROSITE" id="PS50977"/>
    </source>
</evidence>
<evidence type="ECO:0000313" key="5">
    <source>
        <dbReference type="Proteomes" id="UP000199623"/>
    </source>
</evidence>
<keyword evidence="5" id="KW-1185">Reference proteome</keyword>
<dbReference type="STRING" id="200378.SAMN05216553_101406"/>
<evidence type="ECO:0000256" key="1">
    <source>
        <dbReference type="ARBA" id="ARBA00023125"/>
    </source>
</evidence>
<proteinExistence type="predicted"/>
<dbReference type="PROSITE" id="PS50977">
    <property type="entry name" value="HTH_TETR_2"/>
    <property type="match status" value="1"/>
</dbReference>
<dbReference type="InterPro" id="IPR036271">
    <property type="entry name" value="Tet_transcr_reg_TetR-rel_C_sf"/>
</dbReference>
<dbReference type="PANTHER" id="PTHR30055">
    <property type="entry name" value="HTH-TYPE TRANSCRIPTIONAL REGULATOR RUTR"/>
    <property type="match status" value="1"/>
</dbReference>
<dbReference type="InterPro" id="IPR023772">
    <property type="entry name" value="DNA-bd_HTH_TetR-type_CS"/>
</dbReference>
<dbReference type="Pfam" id="PF00440">
    <property type="entry name" value="TetR_N"/>
    <property type="match status" value="1"/>
</dbReference>
<dbReference type="SUPFAM" id="SSF48498">
    <property type="entry name" value="Tetracyclin repressor-like, C-terminal domain"/>
    <property type="match status" value="1"/>
</dbReference>
<dbReference type="EMBL" id="FNCC01000001">
    <property type="protein sequence ID" value="SDF39173.1"/>
    <property type="molecule type" value="Genomic_DNA"/>
</dbReference>
<reference evidence="5" key="1">
    <citation type="submission" date="2016-10" db="EMBL/GenBank/DDBJ databases">
        <authorList>
            <person name="Varghese N."/>
            <person name="Submissions S."/>
        </authorList>
    </citation>
    <scope>NUCLEOTIDE SEQUENCE [LARGE SCALE GENOMIC DNA]</scope>
    <source>
        <strain evidence="5">CGMCC 4.3506</strain>
    </source>
</reference>
<dbReference type="OrthoDB" id="3472897at2"/>
<keyword evidence="1 2" id="KW-0238">DNA-binding</keyword>
<name>A0A1G7KPK7_9PSEU</name>
<dbReference type="PRINTS" id="PR00455">
    <property type="entry name" value="HTHTETR"/>
</dbReference>
<dbReference type="PANTHER" id="PTHR30055:SF226">
    <property type="entry name" value="HTH-TYPE TRANSCRIPTIONAL REGULATOR PKSA"/>
    <property type="match status" value="1"/>
</dbReference>
<evidence type="ECO:0000256" key="2">
    <source>
        <dbReference type="PROSITE-ProRule" id="PRU00335"/>
    </source>
</evidence>
<dbReference type="Proteomes" id="UP000199623">
    <property type="component" value="Unassembled WGS sequence"/>
</dbReference>
<dbReference type="PROSITE" id="PS01081">
    <property type="entry name" value="HTH_TETR_1"/>
    <property type="match status" value="1"/>
</dbReference>
<dbReference type="GO" id="GO:0003700">
    <property type="term" value="F:DNA-binding transcription factor activity"/>
    <property type="evidence" value="ECO:0007669"/>
    <property type="project" value="TreeGrafter"/>
</dbReference>
<dbReference type="AlphaFoldDB" id="A0A1G7KPK7"/>
<dbReference type="RefSeq" id="WP_090044839.1">
    <property type="nucleotide sequence ID" value="NZ_FNCC01000001.1"/>
</dbReference>